<evidence type="ECO:0000313" key="4">
    <source>
        <dbReference type="Proteomes" id="UP000663866"/>
    </source>
</evidence>
<keyword evidence="4" id="KW-1185">Reference proteome</keyword>
<evidence type="ECO:0000313" key="3">
    <source>
        <dbReference type="Proteomes" id="UP000663856"/>
    </source>
</evidence>
<gene>
    <name evidence="2" type="ORF">OVN521_LOCUS3344</name>
    <name evidence="1" type="ORF">WKI299_LOCUS7009</name>
</gene>
<evidence type="ECO:0000313" key="1">
    <source>
        <dbReference type="EMBL" id="CAF2033330.1"/>
    </source>
</evidence>
<dbReference type="Proteomes" id="UP000663856">
    <property type="component" value="Unassembled WGS sequence"/>
</dbReference>
<evidence type="ECO:0000313" key="2">
    <source>
        <dbReference type="EMBL" id="CAF3791670.1"/>
    </source>
</evidence>
<dbReference type="EMBL" id="CAJNRF010002087">
    <property type="protein sequence ID" value="CAF2033330.1"/>
    <property type="molecule type" value="Genomic_DNA"/>
</dbReference>
<protein>
    <submittedName>
        <fullName evidence="1">Uncharacterized protein</fullName>
    </submittedName>
</protein>
<accession>A0A816NAN2</accession>
<reference evidence="1" key="1">
    <citation type="submission" date="2021-02" db="EMBL/GenBank/DDBJ databases">
        <authorList>
            <person name="Nowell W R."/>
        </authorList>
    </citation>
    <scope>NUCLEOTIDE SEQUENCE</scope>
</reference>
<dbReference type="EMBL" id="CAJOBG010000285">
    <property type="protein sequence ID" value="CAF3791670.1"/>
    <property type="molecule type" value="Genomic_DNA"/>
</dbReference>
<dbReference type="Proteomes" id="UP000663866">
    <property type="component" value="Unassembled WGS sequence"/>
</dbReference>
<comment type="caution">
    <text evidence="1">The sequence shown here is derived from an EMBL/GenBank/DDBJ whole genome shotgun (WGS) entry which is preliminary data.</text>
</comment>
<proteinExistence type="predicted"/>
<sequence>MLIFFANSDGKNLPLKPHYLSPISPSIGSNWIPCFGVKIQQTKNPGYATNPQRALNVYKMAILSTSNRGIDILGVARANAQLSNTGEATKFYRMLLAQIDLSNNKDPIFSQEKMDFIDKNEKIRNSTSNSLVQFTFIFINSVRVIFLLMNQSKSKCNF</sequence>
<name>A0A816NAN2_9BILA</name>
<organism evidence="1 3">
    <name type="scientific">Rotaria magnacalcarata</name>
    <dbReference type="NCBI Taxonomy" id="392030"/>
    <lineage>
        <taxon>Eukaryota</taxon>
        <taxon>Metazoa</taxon>
        <taxon>Spiralia</taxon>
        <taxon>Gnathifera</taxon>
        <taxon>Rotifera</taxon>
        <taxon>Eurotatoria</taxon>
        <taxon>Bdelloidea</taxon>
        <taxon>Philodinida</taxon>
        <taxon>Philodinidae</taxon>
        <taxon>Rotaria</taxon>
    </lineage>
</organism>
<dbReference type="AlphaFoldDB" id="A0A816NAN2"/>